<accession>A0ABQ6W456</accession>
<sequence>MAWISLIRGGPFVVSWEFAEVLFGFFILLVGCLLKGPGWCLFVNWVIVELAEHSTGPSVV</sequence>
<evidence type="ECO:0000256" key="1">
    <source>
        <dbReference type="SAM" id="Phobius"/>
    </source>
</evidence>
<organism evidence="2 3">
    <name type="scientific">Aspergillus pseudocaelatus</name>
    <dbReference type="NCBI Taxonomy" id="1825620"/>
    <lineage>
        <taxon>Eukaryota</taxon>
        <taxon>Fungi</taxon>
        <taxon>Dikarya</taxon>
        <taxon>Ascomycota</taxon>
        <taxon>Pezizomycotina</taxon>
        <taxon>Eurotiomycetes</taxon>
        <taxon>Eurotiomycetidae</taxon>
        <taxon>Eurotiales</taxon>
        <taxon>Aspergillaceae</taxon>
        <taxon>Aspergillus</taxon>
        <taxon>Aspergillus subgen. Circumdati</taxon>
    </lineage>
</organism>
<protein>
    <submittedName>
        <fullName evidence="2">Uncharacterized protein</fullName>
    </submittedName>
</protein>
<keyword evidence="3" id="KW-1185">Reference proteome</keyword>
<dbReference type="EMBL" id="ML735853">
    <property type="protein sequence ID" value="KAE8411932.1"/>
    <property type="molecule type" value="Genomic_DNA"/>
</dbReference>
<evidence type="ECO:0000313" key="3">
    <source>
        <dbReference type="Proteomes" id="UP000325395"/>
    </source>
</evidence>
<feature type="transmembrane region" description="Helical" evidence="1">
    <location>
        <begin position="12"/>
        <end position="34"/>
    </location>
</feature>
<evidence type="ECO:0000313" key="2">
    <source>
        <dbReference type="EMBL" id="KAE8411932.1"/>
    </source>
</evidence>
<keyword evidence="1" id="KW-0472">Membrane</keyword>
<keyword evidence="1" id="KW-0812">Transmembrane</keyword>
<name>A0ABQ6W456_9EURO</name>
<gene>
    <name evidence="2" type="ORF">BDV36DRAFT_272925</name>
</gene>
<reference evidence="2 3" key="1">
    <citation type="submission" date="2019-04" db="EMBL/GenBank/DDBJ databases">
        <authorList>
            <consortium name="DOE Joint Genome Institute"/>
            <person name="Mondo S."/>
            <person name="Kjaerbolling I."/>
            <person name="Vesth T."/>
            <person name="Frisvad J.C."/>
            <person name="Nybo J.L."/>
            <person name="Theobald S."/>
            <person name="Kildgaard S."/>
            <person name="Isbrandt T."/>
            <person name="Kuo A."/>
            <person name="Sato A."/>
            <person name="Lyhne E.K."/>
            <person name="Kogle M.E."/>
            <person name="Wiebenga A."/>
            <person name="Kun R.S."/>
            <person name="Lubbers R.J."/>
            <person name="Makela M.R."/>
            <person name="Barry K."/>
            <person name="Chovatia M."/>
            <person name="Clum A."/>
            <person name="Daum C."/>
            <person name="Haridas S."/>
            <person name="He G."/>
            <person name="LaButti K."/>
            <person name="Lipzen A."/>
            <person name="Riley R."/>
            <person name="Salamov A."/>
            <person name="Simmons B.A."/>
            <person name="Magnuson J.K."/>
            <person name="Henrissat B."/>
            <person name="Mortensen U.H."/>
            <person name="Larsen T.O."/>
            <person name="Devries R.P."/>
            <person name="Grigoriev I.V."/>
            <person name="Machida M."/>
            <person name="Baker S.E."/>
            <person name="Andersen M.R."/>
            <person name="Cantor M.N."/>
            <person name="Hua S.X."/>
        </authorList>
    </citation>
    <scope>NUCLEOTIDE SEQUENCE [LARGE SCALE GENOMIC DNA]</scope>
    <source>
        <strain evidence="2 3">CBS 117616</strain>
    </source>
</reference>
<proteinExistence type="predicted"/>
<dbReference type="Proteomes" id="UP000325395">
    <property type="component" value="Unassembled WGS sequence"/>
</dbReference>
<keyword evidence="1" id="KW-1133">Transmembrane helix</keyword>